<name>A0A2T5II30_9PROT</name>
<protein>
    <submittedName>
        <fullName evidence="1">N-acyl amino acid synthase of PEP-CTERM/exosortase system</fullName>
    </submittedName>
</protein>
<dbReference type="Gene3D" id="3.40.630.30">
    <property type="match status" value="1"/>
</dbReference>
<reference evidence="1 2" key="1">
    <citation type="submission" date="2018-04" db="EMBL/GenBank/DDBJ databases">
        <title>Active sludge and wastewater microbial communities from Klosterneuburg, Austria.</title>
        <authorList>
            <person name="Wagner M."/>
        </authorList>
    </citation>
    <scope>NUCLEOTIDE SEQUENCE [LARGE SCALE GENOMIC DNA]</scope>
    <source>
        <strain evidence="1 2">Nl12</strain>
    </source>
</reference>
<comment type="caution">
    <text evidence="1">The sequence shown here is derived from an EMBL/GenBank/DDBJ whole genome shotgun (WGS) entry which is preliminary data.</text>
</comment>
<dbReference type="InterPro" id="IPR022484">
    <property type="entry name" value="PEP-CTERM/exosrtase_acylTfrase"/>
</dbReference>
<dbReference type="AlphaFoldDB" id="A0A2T5II30"/>
<organism evidence="1 2">
    <name type="scientific">Nitrosospira multiformis</name>
    <dbReference type="NCBI Taxonomy" id="1231"/>
    <lineage>
        <taxon>Bacteria</taxon>
        <taxon>Pseudomonadati</taxon>
        <taxon>Pseudomonadota</taxon>
        <taxon>Betaproteobacteria</taxon>
        <taxon>Nitrosomonadales</taxon>
        <taxon>Nitrosomonadaceae</taxon>
        <taxon>Nitrosospira</taxon>
    </lineage>
</organism>
<dbReference type="Pfam" id="PF13444">
    <property type="entry name" value="Acetyltransf_5"/>
    <property type="match status" value="1"/>
</dbReference>
<proteinExistence type="predicted"/>
<accession>A0A2T5II30</accession>
<dbReference type="NCBIfam" id="TIGR03694">
    <property type="entry name" value="exosort_acyl"/>
    <property type="match status" value="1"/>
</dbReference>
<evidence type="ECO:0000313" key="1">
    <source>
        <dbReference type="EMBL" id="PTQ83490.1"/>
    </source>
</evidence>
<gene>
    <name evidence="1" type="ORF">C8R21_101184</name>
</gene>
<sequence>MFSPEKFNLGNAFKQYFEIIPAFSNALKEEVYRIRHQVYCEDLEFESIRPDRREIDEHDINSLHLLMRSVKTEEFVGCTRIVRSRPGDPQYKLPFENTCAAVLDRSIVDPTKLPRDNIAEVSRLAVVTGYRRRKGEENSPVSISSEDFGTPSQSRFPFIPIGLYLATTELARLNGIDTVFVLTEERLANHFAKLGFSHKYIGSPIEHHGVRVPSMMSVSGTIKSMRSNLRPLYDVIAADIKRNLPETGNGLPGIENEHSEIRPRVTIAVNPAT</sequence>
<dbReference type="RefSeq" id="WP_107761000.1">
    <property type="nucleotide sequence ID" value="NZ_QAOK01000001.1"/>
</dbReference>
<dbReference type="Proteomes" id="UP000244152">
    <property type="component" value="Unassembled WGS sequence"/>
</dbReference>
<dbReference type="EMBL" id="QAOK01000001">
    <property type="protein sequence ID" value="PTQ83490.1"/>
    <property type="molecule type" value="Genomic_DNA"/>
</dbReference>
<evidence type="ECO:0000313" key="2">
    <source>
        <dbReference type="Proteomes" id="UP000244152"/>
    </source>
</evidence>
<dbReference type="InterPro" id="IPR016181">
    <property type="entry name" value="Acyl_CoA_acyltransferase"/>
</dbReference>
<dbReference type="SUPFAM" id="SSF55729">
    <property type="entry name" value="Acyl-CoA N-acyltransferases (Nat)"/>
    <property type="match status" value="1"/>
</dbReference>